<name>A0AAD8NJZ0_TARER</name>
<evidence type="ECO:0000259" key="2">
    <source>
        <dbReference type="Pfam" id="PF13960"/>
    </source>
</evidence>
<organism evidence="4 5">
    <name type="scientific">Tagetes erecta</name>
    <name type="common">African marigold</name>
    <dbReference type="NCBI Taxonomy" id="13708"/>
    <lineage>
        <taxon>Eukaryota</taxon>
        <taxon>Viridiplantae</taxon>
        <taxon>Streptophyta</taxon>
        <taxon>Embryophyta</taxon>
        <taxon>Tracheophyta</taxon>
        <taxon>Spermatophyta</taxon>
        <taxon>Magnoliopsida</taxon>
        <taxon>eudicotyledons</taxon>
        <taxon>Gunneridae</taxon>
        <taxon>Pentapetalae</taxon>
        <taxon>asterids</taxon>
        <taxon>campanulids</taxon>
        <taxon>Asterales</taxon>
        <taxon>Asteraceae</taxon>
        <taxon>Asteroideae</taxon>
        <taxon>Heliantheae alliance</taxon>
        <taxon>Tageteae</taxon>
        <taxon>Tagetes</taxon>
    </lineage>
</organism>
<proteinExistence type="predicted"/>
<dbReference type="InterPro" id="IPR025452">
    <property type="entry name" value="DUF4218"/>
</dbReference>
<feature type="domain" description="DUF4216" evidence="1">
    <location>
        <begin position="962"/>
        <end position="1026"/>
    </location>
</feature>
<dbReference type="EMBL" id="JAUHHV010000010">
    <property type="protein sequence ID" value="KAK1410808.1"/>
    <property type="molecule type" value="Genomic_DNA"/>
</dbReference>
<evidence type="ECO:0000259" key="3">
    <source>
        <dbReference type="Pfam" id="PF13963"/>
    </source>
</evidence>
<evidence type="ECO:0008006" key="6">
    <source>
        <dbReference type="Google" id="ProtNLM"/>
    </source>
</evidence>
<dbReference type="InterPro" id="IPR029480">
    <property type="entry name" value="Transpos_assoc"/>
</dbReference>
<evidence type="ECO:0000313" key="4">
    <source>
        <dbReference type="EMBL" id="KAK1410808.1"/>
    </source>
</evidence>
<reference evidence="4" key="1">
    <citation type="journal article" date="2023" name="bioRxiv">
        <title>Improved chromosome-level genome assembly for marigold (Tagetes erecta).</title>
        <authorList>
            <person name="Jiang F."/>
            <person name="Yuan L."/>
            <person name="Wang S."/>
            <person name="Wang H."/>
            <person name="Xu D."/>
            <person name="Wang A."/>
            <person name="Fan W."/>
        </authorList>
    </citation>
    <scope>NUCLEOTIDE SEQUENCE</scope>
    <source>
        <strain evidence="4">WSJ</strain>
        <tissue evidence="4">Leaf</tissue>
    </source>
</reference>
<dbReference type="PANTHER" id="PTHR48258">
    <property type="entry name" value="DUF4218 DOMAIN-CONTAINING PROTEIN-RELATED"/>
    <property type="match status" value="1"/>
</dbReference>
<feature type="domain" description="Transposase-associated" evidence="3">
    <location>
        <begin position="5"/>
        <end position="80"/>
    </location>
</feature>
<comment type="caution">
    <text evidence="4">The sequence shown here is derived from an EMBL/GenBank/DDBJ whole genome shotgun (WGS) entry which is preliminary data.</text>
</comment>
<feature type="domain" description="DUF4218" evidence="2">
    <location>
        <begin position="694"/>
        <end position="797"/>
    </location>
</feature>
<dbReference type="Pfam" id="PF13963">
    <property type="entry name" value="Transpos_assoc"/>
    <property type="match status" value="1"/>
</dbReference>
<dbReference type="Proteomes" id="UP001229421">
    <property type="component" value="Unassembled WGS sequence"/>
</dbReference>
<dbReference type="Pfam" id="PF13952">
    <property type="entry name" value="DUF4216"/>
    <property type="match status" value="1"/>
</dbReference>
<evidence type="ECO:0000313" key="5">
    <source>
        <dbReference type="Proteomes" id="UP001229421"/>
    </source>
</evidence>
<accession>A0AAD8NJZ0</accession>
<dbReference type="InterPro" id="IPR004242">
    <property type="entry name" value="Transposase_21"/>
</dbReference>
<dbReference type="PANTHER" id="PTHR48258:SF9">
    <property type="entry name" value="OS01G0348150 PROTEIN"/>
    <property type="match status" value="1"/>
</dbReference>
<keyword evidence="5" id="KW-1185">Reference proteome</keyword>
<dbReference type="InterPro" id="IPR025312">
    <property type="entry name" value="DUF4216"/>
</dbReference>
<evidence type="ECO:0000259" key="1">
    <source>
        <dbReference type="Pfam" id="PF13952"/>
    </source>
</evidence>
<dbReference type="Pfam" id="PF13960">
    <property type="entry name" value="DUF4218"/>
    <property type="match status" value="1"/>
</dbReference>
<sequence length="1071" mass="124117">MDRDTWMYKTSSLSSHYRLGVQSFVKAAEGNREKNGSRTISCPCNVCKNFKYYNGTEEIEFHLLRNGFMPRYHCWSRHGESIVDFNTSSTTLHTNNSSQHDDQTIDHNNESLDHDYQHDCSMDPPSDNLNEMLHDMETNMGDAEKNNLQQLFEDAEKPLYSGSSFNKLDAVLKLFKLKSNSGWSDTSFNKLLVLLHDMLPEDNELPISTYQAKKMMCPMGLEVERIHACPNNCILYRNMYAKKHKCVECGASRYKRIKDSDEVDDDVEKNGPPAKILWYLPIIPRLKRLFSNEKEAKLLRWHSDERVSDGKLRHVADSPQWRTIDRKYRDFGKETRNIRFGLSSDGINPFGNMSSRHSTWPVLLCIYNLPPWLCMKRKYIMMSLLIQGPRQPGNDIDVYLSPLIDDLKTLWESGVDVYDAYMKEHFRLRAMLFCTINDFPAYGNLSGFVTKGRKACPICEEETTSVWLKNCKKTVYMGHRRFLPEGHRFRNKKDEFDGEIDTRLPPPRFDAWSRVENLDKVLGKRYRADKGAIWKKKSIFWNLPYWRDLTVRHCLDVMHIEKNVCESLLGLLLNIPGKTKDGVNVRKDMQLMNIRPNLAPKQIGERVYLPPACYNTSKEERKQFCQCLHDIKVPSSYSANIKRLVSMKDSKLIGMKSHDCHVLMTHMIPIAIRGLLPDHVRHTITKLCLFFNNIHSKVIDVEALDQWQNDIRETLCELEMYFPPSFFDIMVHLVSHIVQEIKACGPVFLRYMYPFERYMSVLKGYVRNRNRPEGSIIKGYTSEEVTQFCEDYMEDVSNIVGVPKSRHSGRLGGQPVIGIKVVNKDHEDVLAAHLVVLKHMTCLAPYVNEHMDMLRSTNPGKGEGWYINTQNKKLAAWMKEKVTNIDVDETVKRLGRGPDFRVKTCQGYDINGYTFYTNDQDKKSVVQNSGVTIIASTTEINKQRHDTIIAKKSYYGVIQEIWELDYHDFTVPVFKCKWVNNGRGVEVDKYGFTLVDLTTSGYKDEPFVLATHVTQVFFVNDPSKPSHHIVLQGKRRILGVDNVNNEDEYDHFDDLPPCVCNVSYYTFNVIK</sequence>
<gene>
    <name evidence="4" type="ORF">QVD17_37348</name>
</gene>
<dbReference type="Pfam" id="PF02992">
    <property type="entry name" value="Transposase_21"/>
    <property type="match status" value="1"/>
</dbReference>
<protein>
    <recommendedName>
        <fullName evidence="6">Transposase</fullName>
    </recommendedName>
</protein>
<dbReference type="AlphaFoldDB" id="A0AAD8NJZ0"/>